<organism evidence="5 6">
    <name type="scientific">Ruminiclostridium cellobioparum subsp. termitidis CT1112</name>
    <dbReference type="NCBI Taxonomy" id="1195236"/>
    <lineage>
        <taxon>Bacteria</taxon>
        <taxon>Bacillati</taxon>
        <taxon>Bacillota</taxon>
        <taxon>Clostridia</taxon>
        <taxon>Eubacteriales</taxon>
        <taxon>Oscillospiraceae</taxon>
        <taxon>Ruminiclostridium</taxon>
    </lineage>
</organism>
<dbReference type="GO" id="GO:0044781">
    <property type="term" value="P:bacterial-type flagellum organization"/>
    <property type="evidence" value="ECO:0007669"/>
    <property type="project" value="UniProtKB-UniRule"/>
</dbReference>
<keyword evidence="2 3" id="KW-1005">Bacterial flagellum biogenesis</keyword>
<dbReference type="STRING" id="1195236.CTER_2661"/>
<evidence type="ECO:0000256" key="2">
    <source>
        <dbReference type="ARBA" id="ARBA00022795"/>
    </source>
</evidence>
<sequence>MATGNVSNNPTIDQIIQSTQSKKETRKNGGELGKDDFLNLLVTQLRYQDPLEPTNDKEFIAQMAQFSSLEQMQNMNGVLTKSQAFNMIGKDVTANITDPKTFEVKTVTGNVTTVKMRDGKAFLLVNNQEVEADKVVEVNDSIYNTYSNLSEYTNLIGFRVKGAVYDSSNGNLINLSGDVKEIQKGVNEDYAVMDDVDVEIAEVTGAKSTSPAYTKDYLEQNLGKEVKITIKDSETGSKVPVTATLKSYNLDEKTGKITAVLDDLYVSVHSVSNIKKQEAGTGEQETPAEDGTTGN</sequence>
<accession>S0FSI2</accession>
<reference evidence="5 6" key="1">
    <citation type="journal article" date="2013" name="Genome Announc.">
        <title>Draft Genome Sequence of the Cellulolytic, Mesophilic, Anaerobic Bacterium Clostridium termitidis Strain CT1112 (DSM 5398).</title>
        <authorList>
            <person name="Lal S."/>
            <person name="Ramachandran U."/>
            <person name="Zhang X."/>
            <person name="Munir R."/>
            <person name="Sparling R."/>
            <person name="Levin D.B."/>
        </authorList>
    </citation>
    <scope>NUCLEOTIDE SEQUENCE [LARGE SCALE GENOMIC DNA]</scope>
    <source>
        <strain evidence="5 6">CT1112</strain>
    </source>
</reference>
<dbReference type="RefSeq" id="WP_004626160.1">
    <property type="nucleotide sequence ID" value="NZ_AORV01000036.1"/>
</dbReference>
<evidence type="ECO:0000313" key="5">
    <source>
        <dbReference type="EMBL" id="EMS71453.1"/>
    </source>
</evidence>
<dbReference type="AlphaFoldDB" id="S0FSI2"/>
<name>S0FSI2_RUMCE</name>
<keyword evidence="5" id="KW-0969">Cilium</keyword>
<feature type="region of interest" description="Disordered" evidence="4">
    <location>
        <begin position="276"/>
        <end position="295"/>
    </location>
</feature>
<comment type="caution">
    <text evidence="5">The sequence shown here is derived from an EMBL/GenBank/DDBJ whole genome shotgun (WGS) entry which is preliminary data.</text>
</comment>
<evidence type="ECO:0000256" key="3">
    <source>
        <dbReference type="RuleBase" id="RU362076"/>
    </source>
</evidence>
<dbReference type="eggNOG" id="COG1843">
    <property type="taxonomic scope" value="Bacteria"/>
</dbReference>
<evidence type="ECO:0000313" key="6">
    <source>
        <dbReference type="Proteomes" id="UP000014155"/>
    </source>
</evidence>
<dbReference type="PATRIC" id="fig|1195236.3.peg.2983"/>
<comment type="function">
    <text evidence="3">Required for flagellar hook formation. May act as a scaffolding protein.</text>
</comment>
<keyword evidence="5" id="KW-0282">Flagellum</keyword>
<protein>
    <recommendedName>
        <fullName evidence="3">Basal-body rod modification protein FlgD</fullName>
    </recommendedName>
</protein>
<dbReference type="Pfam" id="PF03963">
    <property type="entry name" value="FlgD"/>
    <property type="match status" value="1"/>
</dbReference>
<proteinExistence type="inferred from homology"/>
<dbReference type="InterPro" id="IPR005648">
    <property type="entry name" value="FlgD"/>
</dbReference>
<dbReference type="EMBL" id="AORV01000036">
    <property type="protein sequence ID" value="EMS71453.1"/>
    <property type="molecule type" value="Genomic_DNA"/>
</dbReference>
<evidence type="ECO:0000256" key="1">
    <source>
        <dbReference type="ARBA" id="ARBA00010577"/>
    </source>
</evidence>
<evidence type="ECO:0000256" key="4">
    <source>
        <dbReference type="SAM" id="MobiDB-lite"/>
    </source>
</evidence>
<comment type="similarity">
    <text evidence="1 3">Belongs to the FlgD family.</text>
</comment>
<keyword evidence="5" id="KW-0966">Cell projection</keyword>
<gene>
    <name evidence="5" type="ORF">CTER_2661</name>
</gene>
<dbReference type="Proteomes" id="UP000014155">
    <property type="component" value="Unassembled WGS sequence"/>
</dbReference>
<keyword evidence="6" id="KW-1185">Reference proteome</keyword>